<gene>
    <name evidence="9" type="ORF">HME7025_01781</name>
</gene>
<dbReference type="Gene3D" id="1.25.60.10">
    <property type="entry name" value="MgtE N-terminal domain-like"/>
    <property type="match status" value="1"/>
</dbReference>
<dbReference type="NCBIfam" id="TIGR00400">
    <property type="entry name" value="mgtE"/>
    <property type="match status" value="1"/>
</dbReference>
<feature type="transmembrane region" description="Helical" evidence="8">
    <location>
        <begin position="368"/>
        <end position="390"/>
    </location>
</feature>
<reference evidence="10" key="1">
    <citation type="submission" date="2018-05" db="EMBL/GenBank/DDBJ databases">
        <title>Pseudarcicella sp. HME7025 Genome sequencing and assembly.</title>
        <authorList>
            <person name="Kim H."/>
            <person name="Kang H."/>
            <person name="Joh K."/>
        </authorList>
    </citation>
    <scope>NUCLEOTIDE SEQUENCE [LARGE SCALE GENOMIC DNA]</scope>
    <source>
        <strain evidence="10">HME7025</strain>
    </source>
</reference>
<dbReference type="CDD" id="cd04606">
    <property type="entry name" value="CBS_pair_Mg_transporter"/>
    <property type="match status" value="1"/>
</dbReference>
<keyword evidence="10" id="KW-1185">Reference proteome</keyword>
<dbReference type="InterPro" id="IPR046342">
    <property type="entry name" value="CBS_dom_sf"/>
</dbReference>
<dbReference type="GO" id="GO:0015095">
    <property type="term" value="F:magnesium ion transmembrane transporter activity"/>
    <property type="evidence" value="ECO:0007669"/>
    <property type="project" value="UniProtKB-UniRule"/>
</dbReference>
<sequence length="458" mass="50350">MEVVNPQHLPFELTKEFLEEIKLLIAEQSNEAILAKIEDLFAADITSILDELSGEEAKYIVQLLDTKLAAEIISTLDSDDRKKFLKNFNSKEIAGYINVIDSDDAVDILNEQPVRVREEVIALLKDREQARFIIDLMHYDEDCAGGLMQKELIKINVKQTVTECVEEIRRQAEDVEKVYAVYVVDDDGLLMGTVSLKKIILAKRGSKIQDVFDADGIVSVQTYISGEEVADLMQKYDLEAIPVVNIQGRLLGRITIDDVVDFITESAQEDIQVMAGISEDVEEDDSIWLLVRSRLPWLIGGMVGSFLAAKIIDRFDSSISLMPAISAFIPLIGSTGGNVGIQSSSLIVQSLADKSGLDTTLWKRLQKVLLVALINALIAAAFAFGCSMLVDHGAIMLSVTVSISLFAVVMLASLMGTLTPLVLNQLNINPAVASGPFITTTNDILGYGVYFLIVYLLL</sequence>
<keyword evidence="5 8" id="KW-0460">Magnesium</keyword>
<dbReference type="SUPFAM" id="SSF158791">
    <property type="entry name" value="MgtE N-terminal domain-like"/>
    <property type="match status" value="1"/>
</dbReference>
<dbReference type="GO" id="GO:0046872">
    <property type="term" value="F:metal ion binding"/>
    <property type="evidence" value="ECO:0007669"/>
    <property type="project" value="UniProtKB-KW"/>
</dbReference>
<dbReference type="InterPro" id="IPR006668">
    <property type="entry name" value="Mg_transptr_MgtE_intracell_dom"/>
</dbReference>
<keyword evidence="8" id="KW-1003">Cell membrane</keyword>
<protein>
    <recommendedName>
        <fullName evidence="8">Magnesium transporter MgtE</fullName>
    </recommendedName>
</protein>
<keyword evidence="6 8" id="KW-1133">Transmembrane helix</keyword>
<name>A0A2S2DWB1_9BACT</name>
<comment type="function">
    <text evidence="8">Acts as a magnesium transporter.</text>
</comment>
<evidence type="ECO:0000256" key="5">
    <source>
        <dbReference type="ARBA" id="ARBA00022842"/>
    </source>
</evidence>
<dbReference type="InterPro" id="IPR006667">
    <property type="entry name" value="SLC41_membr_dom"/>
</dbReference>
<dbReference type="Gene3D" id="1.10.357.20">
    <property type="entry name" value="SLC41 divalent cation transporters, integral membrane domain"/>
    <property type="match status" value="1"/>
</dbReference>
<dbReference type="Pfam" id="PF03448">
    <property type="entry name" value="MgtE_N"/>
    <property type="match status" value="1"/>
</dbReference>
<keyword evidence="8" id="KW-0479">Metal-binding</keyword>
<evidence type="ECO:0000313" key="10">
    <source>
        <dbReference type="Proteomes" id="UP000245468"/>
    </source>
</evidence>
<comment type="caution">
    <text evidence="8">Lacks conserved residue(s) required for the propagation of feature annotation.</text>
</comment>
<dbReference type="SUPFAM" id="SSF161093">
    <property type="entry name" value="MgtE membrane domain-like"/>
    <property type="match status" value="1"/>
</dbReference>
<dbReference type="AlphaFoldDB" id="A0A2S2DWB1"/>
<dbReference type="InterPro" id="IPR038076">
    <property type="entry name" value="MgtE_N_sf"/>
</dbReference>
<keyword evidence="3 8" id="KW-0813">Transport</keyword>
<keyword evidence="4 8" id="KW-0812">Transmembrane</keyword>
<evidence type="ECO:0000256" key="8">
    <source>
        <dbReference type="RuleBase" id="RU362011"/>
    </source>
</evidence>
<dbReference type="PANTHER" id="PTHR43773">
    <property type="entry name" value="MAGNESIUM TRANSPORTER MGTE"/>
    <property type="match status" value="1"/>
</dbReference>
<dbReference type="Pfam" id="PF00571">
    <property type="entry name" value="CBS"/>
    <property type="match status" value="2"/>
</dbReference>
<dbReference type="KEGG" id="psez:HME7025_01781"/>
<comment type="subunit">
    <text evidence="8">Homodimer.</text>
</comment>
<dbReference type="Pfam" id="PF01769">
    <property type="entry name" value="MgtE"/>
    <property type="match status" value="1"/>
</dbReference>
<keyword evidence="7 8" id="KW-0472">Membrane</keyword>
<dbReference type="InterPro" id="IPR006669">
    <property type="entry name" value="MgtE_transporter"/>
</dbReference>
<evidence type="ECO:0000256" key="4">
    <source>
        <dbReference type="ARBA" id="ARBA00022692"/>
    </source>
</evidence>
<dbReference type="InterPro" id="IPR036739">
    <property type="entry name" value="SLC41_membr_dom_sf"/>
</dbReference>
<dbReference type="OrthoDB" id="9790355at2"/>
<dbReference type="Gene3D" id="3.10.580.10">
    <property type="entry name" value="CBS-domain"/>
    <property type="match status" value="1"/>
</dbReference>
<dbReference type="RefSeq" id="WP_109323305.1">
    <property type="nucleotide sequence ID" value="NZ_CP029346.1"/>
</dbReference>
<dbReference type="SMART" id="SM00116">
    <property type="entry name" value="CBS"/>
    <property type="match status" value="2"/>
</dbReference>
<dbReference type="Proteomes" id="UP000245468">
    <property type="component" value="Chromosome"/>
</dbReference>
<evidence type="ECO:0000256" key="7">
    <source>
        <dbReference type="ARBA" id="ARBA00023136"/>
    </source>
</evidence>
<accession>A0A2S2DWB1</accession>
<evidence type="ECO:0000313" key="9">
    <source>
        <dbReference type="EMBL" id="AWL09633.1"/>
    </source>
</evidence>
<dbReference type="PROSITE" id="PS51371">
    <property type="entry name" value="CBS"/>
    <property type="match status" value="2"/>
</dbReference>
<dbReference type="EMBL" id="CP029346">
    <property type="protein sequence ID" value="AWL09633.1"/>
    <property type="molecule type" value="Genomic_DNA"/>
</dbReference>
<dbReference type="PANTHER" id="PTHR43773:SF1">
    <property type="entry name" value="MAGNESIUM TRANSPORTER MGTE"/>
    <property type="match status" value="1"/>
</dbReference>
<comment type="similarity">
    <text evidence="2 8">Belongs to the SLC41A transporter family.</text>
</comment>
<evidence type="ECO:0000256" key="3">
    <source>
        <dbReference type="ARBA" id="ARBA00022448"/>
    </source>
</evidence>
<dbReference type="GO" id="GO:0005886">
    <property type="term" value="C:plasma membrane"/>
    <property type="evidence" value="ECO:0007669"/>
    <property type="project" value="UniProtKB-SubCell"/>
</dbReference>
<feature type="transmembrane region" description="Helical" evidence="8">
    <location>
        <begin position="397"/>
        <end position="417"/>
    </location>
</feature>
<proteinExistence type="inferred from homology"/>
<evidence type="ECO:0000256" key="1">
    <source>
        <dbReference type="ARBA" id="ARBA00004141"/>
    </source>
</evidence>
<organism evidence="9 10">
    <name type="scientific">Aquirufa nivalisilvae</name>
    <dbReference type="NCBI Taxonomy" id="2516557"/>
    <lineage>
        <taxon>Bacteria</taxon>
        <taxon>Pseudomonadati</taxon>
        <taxon>Bacteroidota</taxon>
        <taxon>Cytophagia</taxon>
        <taxon>Cytophagales</taxon>
        <taxon>Flectobacillaceae</taxon>
        <taxon>Aquirufa</taxon>
    </lineage>
</organism>
<dbReference type="InterPro" id="IPR000644">
    <property type="entry name" value="CBS_dom"/>
</dbReference>
<evidence type="ECO:0000256" key="6">
    <source>
        <dbReference type="ARBA" id="ARBA00022989"/>
    </source>
</evidence>
<evidence type="ECO:0000256" key="2">
    <source>
        <dbReference type="ARBA" id="ARBA00009749"/>
    </source>
</evidence>
<comment type="subcellular location">
    <subcellularLocation>
        <location evidence="8">Cell membrane</location>
        <topology evidence="8">Multi-pass membrane protein</topology>
    </subcellularLocation>
    <subcellularLocation>
        <location evidence="1">Membrane</location>
        <topology evidence="1">Multi-pass membrane protein</topology>
    </subcellularLocation>
</comment>
<dbReference type="SUPFAM" id="SSF54631">
    <property type="entry name" value="CBS-domain pair"/>
    <property type="match status" value="1"/>
</dbReference>
<dbReference type="SMART" id="SM00924">
    <property type="entry name" value="MgtE_N"/>
    <property type="match status" value="1"/>
</dbReference>
<feature type="transmembrane region" description="Helical" evidence="8">
    <location>
        <begin position="437"/>
        <end position="457"/>
    </location>
</feature>